<accession>A0A1F7U724</accession>
<proteinExistence type="predicted"/>
<dbReference type="Proteomes" id="UP000177088">
    <property type="component" value="Unassembled WGS sequence"/>
</dbReference>
<dbReference type="AlphaFoldDB" id="A0A1F7U724"/>
<protein>
    <submittedName>
        <fullName evidence="1">Uncharacterized protein</fullName>
    </submittedName>
</protein>
<evidence type="ECO:0000313" key="2">
    <source>
        <dbReference type="Proteomes" id="UP000177088"/>
    </source>
</evidence>
<reference evidence="1 2" key="1">
    <citation type="journal article" date="2016" name="Nat. Commun.">
        <title>Thousands of microbial genomes shed light on interconnected biogeochemical processes in an aquifer system.</title>
        <authorList>
            <person name="Anantharaman K."/>
            <person name="Brown C.T."/>
            <person name="Hug L.A."/>
            <person name="Sharon I."/>
            <person name="Castelle C.J."/>
            <person name="Probst A.J."/>
            <person name="Thomas B.C."/>
            <person name="Singh A."/>
            <person name="Wilkins M.J."/>
            <person name="Karaoz U."/>
            <person name="Brodie E.L."/>
            <person name="Williams K.H."/>
            <person name="Hubbard S.S."/>
            <person name="Banfield J.F."/>
        </authorList>
    </citation>
    <scope>NUCLEOTIDE SEQUENCE [LARGE SCALE GENOMIC DNA]</scope>
</reference>
<organism evidence="1 2">
    <name type="scientific">Candidatus Uhrbacteria bacterium RIFCSPHIGHO2_02_FULL_60_10</name>
    <dbReference type="NCBI Taxonomy" id="1802392"/>
    <lineage>
        <taxon>Bacteria</taxon>
        <taxon>Candidatus Uhriibacteriota</taxon>
    </lineage>
</organism>
<sequence length="464" mass="49307">MDIHLPKKFQRIIRRLRTALEVLGGRPHRGFALLSAALLLILVMAFGMTVVNFSMTTSRSNKVAQLRLTAEQIAEAGVNRAVACLNAVSGANCGGFFGTAYPGEVDVTFGGGSFTTIVTGSGELRSVISVGLPASGPARTVQTDVTRDPIYAAATNFDFALQAGDAGVIFQNGADINDGSIWSNADVLCGNNSDIDQDVYVAKPDGVIDNCRLNGDAHADRILNSTIQGDAWYRSHPADFLHSSAEGVEHRNSATPESKPLPTVDYPFWRRSAEEGGLIVGDFAPGDNSTLGPVKITGNLILNNGVDVTMTGPIWVVGNVTMTQNSSLTLHPGYDNNSSVLLADNPVDNSAGGAVLLENNVVIRGSGQPNSFVYVISTNNSLSDTLPALQVSNNAEGGIFLAPNGVARLNNNAAVTIVAGRRVYLDQNSDVYYRHGGYDPSQTSLSTVTGDRWRLKPGTWREIR</sequence>
<dbReference type="EMBL" id="MGEA01000038">
    <property type="protein sequence ID" value="OGL74021.1"/>
    <property type="molecule type" value="Genomic_DNA"/>
</dbReference>
<evidence type="ECO:0000313" key="1">
    <source>
        <dbReference type="EMBL" id="OGL74021.1"/>
    </source>
</evidence>
<name>A0A1F7U724_9BACT</name>
<comment type="caution">
    <text evidence="1">The sequence shown here is derived from an EMBL/GenBank/DDBJ whole genome shotgun (WGS) entry which is preliminary data.</text>
</comment>
<gene>
    <name evidence="1" type="ORF">A3C96_00690</name>
</gene>